<feature type="binding site" evidence="4">
    <location>
        <position position="163"/>
    </location>
    <ligand>
        <name>(3S)-3-hydroxy-3-methylglutaryl-CoA</name>
        <dbReference type="ChEBI" id="CHEBI:43074"/>
    </ligand>
</feature>
<comment type="caution">
    <text evidence="4">Lacks conserved residue(s) required for the propagation of feature annotation.</text>
</comment>
<keyword evidence="3 4" id="KW-0012">Acyltransferase</keyword>
<dbReference type="OrthoDB" id="5812at2157"/>
<organism evidence="7 9">
    <name type="scientific">Candidatus Methanodesulfokora washburnensis</name>
    <dbReference type="NCBI Taxonomy" id="2478471"/>
    <lineage>
        <taxon>Archaea</taxon>
        <taxon>Thermoproteota</taxon>
        <taxon>Candidatus Korarchaeia</taxon>
        <taxon>Candidatus Korarchaeia incertae sedis</taxon>
        <taxon>Candidatus Methanodesulfokora</taxon>
    </lineage>
</organism>
<feature type="domain" description="Hydroxymethylglutaryl-coenzyme A synthase N-terminal" evidence="5">
    <location>
        <begin position="7"/>
        <end position="176"/>
    </location>
</feature>
<dbReference type="Gene3D" id="3.40.47.10">
    <property type="match status" value="1"/>
</dbReference>
<dbReference type="SUPFAM" id="SSF53901">
    <property type="entry name" value="Thiolase-like"/>
    <property type="match status" value="2"/>
</dbReference>
<feature type="binding site" evidence="4">
    <location>
        <position position="245"/>
    </location>
    <ligand>
        <name>(3S)-3-hydroxy-3-methylglutaryl-CoA</name>
        <dbReference type="ChEBI" id="CHEBI:43074"/>
    </ligand>
</feature>
<evidence type="ECO:0000259" key="5">
    <source>
        <dbReference type="Pfam" id="PF01154"/>
    </source>
</evidence>
<dbReference type="PANTHER" id="PTHR43323">
    <property type="entry name" value="3-HYDROXY-3-METHYLGLUTARYL COENZYME A SYNTHASE"/>
    <property type="match status" value="1"/>
</dbReference>
<dbReference type="Proteomes" id="UP000277582">
    <property type="component" value="Unassembled WGS sequence"/>
</dbReference>
<evidence type="ECO:0000256" key="4">
    <source>
        <dbReference type="HAMAP-Rule" id="MF_01409"/>
    </source>
</evidence>
<dbReference type="PANTHER" id="PTHR43323:SF2">
    <property type="entry name" value="HYDROXYMETHYLGLUTARYL-COA SYNTHASE"/>
    <property type="match status" value="1"/>
</dbReference>
<dbReference type="Pfam" id="PF01154">
    <property type="entry name" value="HMG_CoA_synt_N"/>
    <property type="match status" value="1"/>
</dbReference>
<evidence type="ECO:0000259" key="6">
    <source>
        <dbReference type="Pfam" id="PF08541"/>
    </source>
</evidence>
<dbReference type="GO" id="GO:0019287">
    <property type="term" value="P:isopentenyl diphosphate biosynthetic process, mevalonate pathway"/>
    <property type="evidence" value="ECO:0007669"/>
    <property type="project" value="UniProtKB-UniRule"/>
</dbReference>
<feature type="active site" description="Acyl-thioester intermediate" evidence="4">
    <location>
        <position position="122"/>
    </location>
</feature>
<proteinExistence type="inferred from homology"/>
<feature type="active site" description="Proton donor/acceptor" evidence="4">
    <location>
        <position position="87"/>
    </location>
</feature>
<feature type="binding site" evidence="4">
    <location>
        <position position="250"/>
    </location>
    <ligand>
        <name>CoA</name>
        <dbReference type="ChEBI" id="CHEBI:57287"/>
        <note>ligand shared with acetoacetyl-CoA thiolase</note>
    </ligand>
</feature>
<comment type="caution">
    <text evidence="7">The sequence shown here is derived from an EMBL/GenBank/DDBJ whole genome shotgun (WGS) entry which is preliminary data.</text>
</comment>
<feature type="active site" description="Proton donor/acceptor" evidence="4">
    <location>
        <position position="245"/>
    </location>
</feature>
<dbReference type="RefSeq" id="WP_125670836.1">
    <property type="nucleotide sequence ID" value="NZ_RCOS01000062.1"/>
</dbReference>
<dbReference type="AlphaFoldDB" id="A0A429GQZ3"/>
<dbReference type="InterPro" id="IPR013528">
    <property type="entry name" value="HMG_CoA_synth_N"/>
</dbReference>
<dbReference type="GO" id="GO:0003985">
    <property type="term" value="F:acetyl-CoA C-acetyltransferase activity"/>
    <property type="evidence" value="ECO:0007669"/>
    <property type="project" value="UniProtKB-UniRule"/>
</dbReference>
<dbReference type="InterPro" id="IPR013747">
    <property type="entry name" value="ACP_syn_III_C"/>
</dbReference>
<gene>
    <name evidence="7" type="ORF">D6D85_04485</name>
    <name evidence="8" type="ORF">EF810_02825</name>
</gene>
<dbReference type="EMBL" id="RCOS01000062">
    <property type="protein sequence ID" value="RSN76214.1"/>
    <property type="molecule type" value="Genomic_DNA"/>
</dbReference>
<keyword evidence="1 4" id="KW-0808">Transferase</keyword>
<dbReference type="GO" id="GO:0004421">
    <property type="term" value="F:hydroxymethylglutaryl-CoA synthase activity"/>
    <property type="evidence" value="ECO:0007669"/>
    <property type="project" value="UniProtKB-EC"/>
</dbReference>
<accession>A0A429GQZ3</accession>
<dbReference type="HAMAP" id="MF_01409">
    <property type="entry name" value="HMG_CoA_synth_arch"/>
    <property type="match status" value="1"/>
</dbReference>
<dbReference type="EMBL" id="RXII01000047">
    <property type="protein sequence ID" value="RZN62414.1"/>
    <property type="molecule type" value="Genomic_DNA"/>
</dbReference>
<reference evidence="7 9" key="1">
    <citation type="submission" date="2018-10" db="EMBL/GenBank/DDBJ databases">
        <title>Co-occurring genomic capacity for anaerobic methane metabolism and dissimilatory sulfite reduction discovered in the Korarchaeota.</title>
        <authorList>
            <person name="Mckay L.J."/>
            <person name="Dlakic M."/>
            <person name="Fields M.W."/>
            <person name="Delmont T.O."/>
            <person name="Eren A.M."/>
            <person name="Jay Z.J."/>
            <person name="Klingelsmith K.B."/>
            <person name="Rusch D.B."/>
            <person name="Inskeep W.P."/>
        </authorList>
    </citation>
    <scope>NUCLEOTIDE SEQUENCE [LARGE SCALE GENOMIC DNA]</scope>
    <source>
        <strain evidence="7 9">MDKW</strain>
    </source>
</reference>
<dbReference type="InterPro" id="IPR016039">
    <property type="entry name" value="Thiolase-like"/>
</dbReference>
<sequence length="363" mass="39674">MLLRPDRQVGIVGWGVYVPMYRIRSEELARAWGRDWKRHAAGIMVEEKSVPGIDEDTFTIAYEAASNAIRRARIDPSKINAVYVGTESKPYAVKPTSTILAEALGIGGQKRATTGADFEFACKAGTEAMQAVIGLVGSNMIDYGLVVGADTAQGAPGDALEYTASSGGAAFVIGPAEESVAIIKASCSYVTDTPDFWRRQHERYPAHTRAFTGEPAYFHHIIGAARMLMEEIGTKPEDYDYAVFHQPNGKFPLRVGQRLGFPPEKIKPGLITPYIGNTYSGSSLIGLSAILDIASPGQRILVVSFGSGAGSDAFHIEVTDKVEEVRDLAPKVMDYVNRKKYVDYTIYARNRRMITLLKDFSGY</sequence>
<dbReference type="Pfam" id="PF08541">
    <property type="entry name" value="ACP_syn_III_C"/>
    <property type="match status" value="1"/>
</dbReference>
<evidence type="ECO:0000256" key="3">
    <source>
        <dbReference type="ARBA" id="ARBA00023315"/>
    </source>
</evidence>
<dbReference type="NCBIfam" id="NF003274">
    <property type="entry name" value="PRK04262.1"/>
    <property type="match status" value="1"/>
</dbReference>
<feature type="binding site" evidence="4">
    <location>
        <position position="35"/>
    </location>
    <ligand>
        <name>(3S)-3-hydroxy-3-methylglutaryl-CoA</name>
        <dbReference type="ChEBI" id="CHEBI:43074"/>
    </ligand>
</feature>
<keyword evidence="9" id="KW-1185">Reference proteome</keyword>
<comment type="similarity">
    <text evidence="4">Belongs to the thiolase-like superfamily. Archaeal HMG-CoA synthase family.</text>
</comment>
<feature type="binding site" evidence="4">
    <location>
        <position position="212"/>
    </location>
    <ligand>
        <name>(3S)-3-hydroxy-3-methylglutaryl-CoA</name>
        <dbReference type="ChEBI" id="CHEBI:43074"/>
    </ligand>
</feature>
<feature type="binding site" evidence="4">
    <location>
        <position position="122"/>
    </location>
    <ligand>
        <name>(3S)-3-hydroxy-3-methylglutaryl-CoA</name>
        <dbReference type="ChEBI" id="CHEBI:43074"/>
    </ligand>
</feature>
<dbReference type="GO" id="GO:0010142">
    <property type="term" value="P:farnesyl diphosphate biosynthetic process, mevalonate pathway"/>
    <property type="evidence" value="ECO:0007669"/>
    <property type="project" value="TreeGrafter"/>
</dbReference>
<comment type="function">
    <text evidence="4">Catalyzes the condensation of acetyl-CoA with acetoacetyl-CoA to form 3-hydroxy-3-methylglutaryl-CoA (HMG-CoA). Functions in the mevalonate (MVA) pathway leading to isopentenyl diphosphate (IPP), a key precursor for the biosynthesis of isoprenoid compounds that are building blocks of archaeal membrane lipids.</text>
</comment>
<dbReference type="FunFam" id="3.40.47.10:FF:000046">
    <property type="entry name" value="UPF0219 protein M1627_1703"/>
    <property type="match status" value="1"/>
</dbReference>
<comment type="catalytic activity">
    <reaction evidence="4">
        <text>acetoacetyl-CoA + acetyl-CoA + H2O = (3S)-3-hydroxy-3-methylglutaryl-CoA + CoA + H(+)</text>
        <dbReference type="Rhea" id="RHEA:10188"/>
        <dbReference type="ChEBI" id="CHEBI:15377"/>
        <dbReference type="ChEBI" id="CHEBI:15378"/>
        <dbReference type="ChEBI" id="CHEBI:43074"/>
        <dbReference type="ChEBI" id="CHEBI:57286"/>
        <dbReference type="ChEBI" id="CHEBI:57287"/>
        <dbReference type="ChEBI" id="CHEBI:57288"/>
        <dbReference type="EC" id="2.3.3.10"/>
    </reaction>
</comment>
<name>A0A429GQZ3_9CREN</name>
<feature type="binding site" evidence="4">
    <location>
        <position position="277"/>
    </location>
    <ligand>
        <name>(3S)-3-hydroxy-3-methylglutaryl-CoA</name>
        <dbReference type="ChEBI" id="CHEBI:43074"/>
    </ligand>
</feature>
<feature type="domain" description="Beta-ketoacyl-[acyl-carrier-protein] synthase III C-terminal" evidence="6">
    <location>
        <begin position="230"/>
        <end position="313"/>
    </location>
</feature>
<dbReference type="NCBIfam" id="TIGR00748">
    <property type="entry name" value="HMG_CoA_syn_Arc"/>
    <property type="match status" value="1"/>
</dbReference>
<protein>
    <recommendedName>
        <fullName evidence="4">Hydroxymethylglutaryl-CoA synthase</fullName>
        <shortName evidence="4">HMG-CoA synthase</shortName>
        <shortName evidence="4">HMGCS</shortName>
        <ecNumber evidence="4">2.3.3.10</ecNumber>
    </recommendedName>
</protein>
<comment type="pathway">
    <text evidence="4">Metabolic intermediate biosynthesis; (R)-mevalonate biosynthesis; (R)-mevalonate from acetyl-CoA: step 2/3.</text>
</comment>
<evidence type="ECO:0000313" key="9">
    <source>
        <dbReference type="Proteomes" id="UP000277582"/>
    </source>
</evidence>
<dbReference type="InterPro" id="IPR004656">
    <property type="entry name" value="HMG_CoA_Synthase"/>
</dbReference>
<evidence type="ECO:0000313" key="8">
    <source>
        <dbReference type="EMBL" id="RZN62414.1"/>
    </source>
</evidence>
<feature type="binding site" evidence="4">
    <location>
        <position position="254"/>
    </location>
    <ligand>
        <name>(3S)-3-hydroxy-3-methylglutaryl-CoA</name>
        <dbReference type="ChEBI" id="CHEBI:43074"/>
    </ligand>
</feature>
<reference evidence="8 10" key="2">
    <citation type="journal article" date="2019" name="Nat. Microbiol.">
        <title>Wide diversity of methane and short-chain alkane metabolisms in uncultured archaea.</title>
        <authorList>
            <person name="Borrel G."/>
            <person name="Adam P.S."/>
            <person name="McKay L.J."/>
            <person name="Chen L.X."/>
            <person name="Sierra-Garcia I.N."/>
            <person name="Sieber C.M."/>
            <person name="Letourneur Q."/>
            <person name="Ghozlane A."/>
            <person name="Andersen G.L."/>
            <person name="Li W.J."/>
            <person name="Hallam S.J."/>
            <person name="Muyzer G."/>
            <person name="de Oliveira V.M."/>
            <person name="Inskeep W.P."/>
            <person name="Banfield J.F."/>
            <person name="Gribaldo S."/>
        </authorList>
    </citation>
    <scope>NUCLEOTIDE SEQUENCE [LARGE SCALE GENOMIC DNA]</scope>
    <source>
        <strain evidence="8">NM4</strain>
    </source>
</reference>
<evidence type="ECO:0000313" key="7">
    <source>
        <dbReference type="EMBL" id="RSN76214.1"/>
    </source>
</evidence>
<evidence type="ECO:0000256" key="1">
    <source>
        <dbReference type="ARBA" id="ARBA00022679"/>
    </source>
</evidence>
<evidence type="ECO:0000313" key="10">
    <source>
        <dbReference type="Proteomes" id="UP000316217"/>
    </source>
</evidence>
<dbReference type="CDD" id="cd00827">
    <property type="entry name" value="init_cond_enzymes"/>
    <property type="match status" value="1"/>
</dbReference>
<evidence type="ECO:0000256" key="2">
    <source>
        <dbReference type="ARBA" id="ARBA00023229"/>
    </source>
</evidence>
<feature type="binding site" evidence="4">
    <location>
        <position position="307"/>
    </location>
    <ligand>
        <name>(3S)-3-hydroxy-3-methylglutaryl-CoA</name>
        <dbReference type="ChEBI" id="CHEBI:43074"/>
    </ligand>
</feature>
<comment type="subunit">
    <text evidence="4">Interacts with acetoacetyl-CoA thiolase that catalyzes the precedent step in the pathway and with a DUF35 protein. The acetoacetyl-CoA thiolase/HMG-CoA synthase complex channels the intermediate via a fused CoA-binding site, which allows for efficient coupling of the endergonic thiolase reaction with the exergonic HMGCS reaction.</text>
</comment>
<dbReference type="Proteomes" id="UP000316217">
    <property type="component" value="Unassembled WGS sequence"/>
</dbReference>
<keyword evidence="2 4" id="KW-0414">Isoprene biosynthesis</keyword>
<dbReference type="EC" id="2.3.3.10" evidence="4"/>